<dbReference type="EMBL" id="CP111020">
    <property type="protein sequence ID" value="WAR15048.1"/>
    <property type="molecule type" value="Genomic_DNA"/>
</dbReference>
<evidence type="ECO:0000313" key="2">
    <source>
        <dbReference type="Proteomes" id="UP001164746"/>
    </source>
</evidence>
<sequence length="131" mass="14678">MEPGLTLLRVKEREKERDNALHISENRTCTTYQAEKYRAFDSASMFPCACVTVSLPINSSGTYTIQKTSAKSNTIDHDQFFRPTIMKITGSHSAVFSVLVKILLPSAIALRLVDIENRFLAVPVNKQPSLF</sequence>
<keyword evidence="2" id="KW-1185">Reference proteome</keyword>
<proteinExistence type="predicted"/>
<dbReference type="Proteomes" id="UP001164746">
    <property type="component" value="Chromosome 9"/>
</dbReference>
<accession>A0ABY7EYP0</accession>
<reference evidence="1" key="1">
    <citation type="submission" date="2022-11" db="EMBL/GenBank/DDBJ databases">
        <title>Centuries of genome instability and evolution in soft-shell clam transmissible cancer (bioRxiv).</title>
        <authorList>
            <person name="Hart S.F.M."/>
            <person name="Yonemitsu M.A."/>
            <person name="Giersch R.M."/>
            <person name="Beal B.F."/>
            <person name="Arriagada G."/>
            <person name="Davis B.W."/>
            <person name="Ostrander E.A."/>
            <person name="Goff S.P."/>
            <person name="Metzger M.J."/>
        </authorList>
    </citation>
    <scope>NUCLEOTIDE SEQUENCE</scope>
    <source>
        <strain evidence="1">MELC-2E11</strain>
        <tissue evidence="1">Siphon/mantle</tissue>
    </source>
</reference>
<evidence type="ECO:0000313" key="1">
    <source>
        <dbReference type="EMBL" id="WAR15048.1"/>
    </source>
</evidence>
<organism evidence="1 2">
    <name type="scientific">Mya arenaria</name>
    <name type="common">Soft-shell clam</name>
    <dbReference type="NCBI Taxonomy" id="6604"/>
    <lineage>
        <taxon>Eukaryota</taxon>
        <taxon>Metazoa</taxon>
        <taxon>Spiralia</taxon>
        <taxon>Lophotrochozoa</taxon>
        <taxon>Mollusca</taxon>
        <taxon>Bivalvia</taxon>
        <taxon>Autobranchia</taxon>
        <taxon>Heteroconchia</taxon>
        <taxon>Euheterodonta</taxon>
        <taxon>Imparidentia</taxon>
        <taxon>Neoheterodontei</taxon>
        <taxon>Myida</taxon>
        <taxon>Myoidea</taxon>
        <taxon>Myidae</taxon>
        <taxon>Mya</taxon>
    </lineage>
</organism>
<protein>
    <submittedName>
        <fullName evidence="1">Uncharacterized protein</fullName>
    </submittedName>
</protein>
<gene>
    <name evidence="1" type="ORF">MAR_005153</name>
</gene>
<name>A0ABY7EYP0_MYAAR</name>